<evidence type="ECO:0000256" key="4">
    <source>
        <dbReference type="ARBA" id="ARBA00023240"/>
    </source>
</evidence>
<keyword evidence="9" id="KW-1133">Transmembrane helix</keyword>
<dbReference type="PRINTS" id="PR00722">
    <property type="entry name" value="CHYMOTRYPSIN"/>
</dbReference>
<evidence type="ECO:0000256" key="7">
    <source>
        <dbReference type="ARBA" id="ARBA00084094"/>
    </source>
</evidence>
<evidence type="ECO:0000256" key="2">
    <source>
        <dbReference type="ARBA" id="ARBA00022656"/>
    </source>
</evidence>
<evidence type="ECO:0000256" key="6">
    <source>
        <dbReference type="ARBA" id="ARBA00055534"/>
    </source>
</evidence>
<comment type="subcellular location">
    <subcellularLocation>
        <location evidence="1">Secreted</location>
        <location evidence="1">Extracellular space</location>
    </subcellularLocation>
</comment>
<dbReference type="GO" id="GO:0090729">
    <property type="term" value="F:toxin activity"/>
    <property type="evidence" value="ECO:0007669"/>
    <property type="project" value="UniProtKB-KW"/>
</dbReference>
<dbReference type="GO" id="GO:0005576">
    <property type="term" value="C:extracellular region"/>
    <property type="evidence" value="ECO:0007669"/>
    <property type="project" value="UniProtKB-SubCell"/>
</dbReference>
<feature type="domain" description="Peptidase S1" evidence="10">
    <location>
        <begin position="268"/>
        <end position="727"/>
    </location>
</feature>
<dbReference type="CDD" id="cd00190">
    <property type="entry name" value="Tryp_SPc"/>
    <property type="match status" value="2"/>
</dbReference>
<evidence type="ECO:0000313" key="11">
    <source>
        <dbReference type="EMBL" id="CAB3233851.1"/>
    </source>
</evidence>
<keyword evidence="8" id="KW-0645">Protease</keyword>
<evidence type="ECO:0000313" key="12">
    <source>
        <dbReference type="Proteomes" id="UP000494106"/>
    </source>
</evidence>
<dbReference type="InterPro" id="IPR033116">
    <property type="entry name" value="TRYPSIN_SER"/>
</dbReference>
<keyword evidence="9" id="KW-0812">Transmembrane</keyword>
<dbReference type="FunFam" id="2.40.10.10:FF:000068">
    <property type="entry name" value="transmembrane protease serine 2"/>
    <property type="match status" value="1"/>
</dbReference>
<keyword evidence="9" id="KW-0472">Membrane</keyword>
<dbReference type="InterPro" id="IPR009003">
    <property type="entry name" value="Peptidase_S1_PA"/>
</dbReference>
<gene>
    <name evidence="11" type="ORF">APLA_LOCUS5446</name>
</gene>
<dbReference type="InterPro" id="IPR001314">
    <property type="entry name" value="Peptidase_S1A"/>
</dbReference>
<protein>
    <recommendedName>
        <fullName evidence="10">Peptidase S1 domain-containing protein</fullName>
    </recommendedName>
</protein>
<dbReference type="InterPro" id="IPR001254">
    <property type="entry name" value="Trypsin_dom"/>
</dbReference>
<dbReference type="PANTHER" id="PTHR24256">
    <property type="entry name" value="TRYPTASE-RELATED"/>
    <property type="match status" value="1"/>
</dbReference>
<sequence length="796" mass="91722">MGESTTLDISENSSFLSNKQMLQNLIEENINTRLKKDDNKFIQSDHKDKILKENKYSDKRTEIENESKQYKKGKSSQGLLKHVKVLQTESNLKFECVSLDSHKLFAVIEEYYTLPMIVSENQQQTAEAEDKLNSQVINESINDKSNKIKEKHTQIRENQILNSSTDDKWYTETQTNHKNTIKSEQLHLRKSNFKRHIQTDDQKIQIPSEEYFKWPTWIEQSDTVSFYRGSHIPIDIPQFEEQRVFEPDEDNRIITTLMHSQMRVEPKIVQGTVAQARDFPFLVSLKRVVQKISKTRMLWKNYCGGSIINSNKVVTAAHCFEMNKYDYYYHPNKLRVVAGNLTNKLYHSGNTSNSNQNQVRQIKLVKLHRNFNFPTNDIALVFVDEPFRFNNPMSVNFIVPAKYHTDYARQCYAAGFGQTGSKLKKDGSDQLLFAEINLLPRQECNKVWEMNMITFLCSPNVFKGVSGGDSGGPVACFESLDPSSKLGSGKLLVGIKVSETKHLWSTYCGGSIIHPTRVLTAAHCFDMKNFYYLTHFSLLRAVAGSTDNHIEHQGFTTDENGVQWRQITDVQLHYDFHFPVNDIAIINVDIPFDYNRIISYYNAYQNNPDYEGTCFTAGFGQIGVVAKEKVSKVLLWAEIHLIAKERCTAIWGMNMDKFVCSDTIVTDISGGDAGGPLVCPLTHRKTVRTDDNRNFVLVGIASGKNSDKTRLYTRVAAYQNWIDEPTYRTSCARRVKYYSVCLFLVHMWFIKFVCTCFDCIYLLTNFYKYHNLLKKRKAFGNSAKPTITLCRCYFLE</sequence>
<evidence type="ECO:0000259" key="10">
    <source>
        <dbReference type="PROSITE" id="PS50240"/>
    </source>
</evidence>
<dbReference type="GO" id="GO:0004252">
    <property type="term" value="F:serine-type endopeptidase activity"/>
    <property type="evidence" value="ECO:0007669"/>
    <property type="project" value="InterPro"/>
</dbReference>
<evidence type="ECO:0000256" key="1">
    <source>
        <dbReference type="ARBA" id="ARBA00004239"/>
    </source>
</evidence>
<accession>A0A8S0ZJY2</accession>
<dbReference type="AlphaFoldDB" id="A0A8S0ZJY2"/>
<dbReference type="OrthoDB" id="10061449at2759"/>
<keyword evidence="8" id="KW-0720">Serine protease</keyword>
<evidence type="ECO:0000256" key="8">
    <source>
        <dbReference type="RuleBase" id="RU363034"/>
    </source>
</evidence>
<name>A0A8S0ZJY2_ARCPL</name>
<dbReference type="InterPro" id="IPR018114">
    <property type="entry name" value="TRYPSIN_HIS"/>
</dbReference>
<feature type="transmembrane region" description="Helical" evidence="9">
    <location>
        <begin position="737"/>
        <end position="767"/>
    </location>
</feature>
<keyword evidence="3" id="KW-1015">Disulfide bond</keyword>
<comment type="function">
    <text evidence="6">Fibrinolytic activity; shows preferential cleavage of Arg-Gly bonds in all three fibrinogen chains. Contact with the caterpillars causes severe bleeding, due the anticoagulant effect of the protein.</text>
</comment>
<evidence type="ECO:0000256" key="5">
    <source>
        <dbReference type="ARBA" id="ARBA00024195"/>
    </source>
</evidence>
<dbReference type="PROSITE" id="PS50240">
    <property type="entry name" value="TRYPSIN_DOM"/>
    <property type="match status" value="1"/>
</dbReference>
<keyword evidence="4" id="KW-1199">Hemostasis impairing toxin</keyword>
<dbReference type="EMBL" id="CADEBC010000479">
    <property type="protein sequence ID" value="CAB3233851.1"/>
    <property type="molecule type" value="Genomic_DNA"/>
</dbReference>
<reference evidence="11 12" key="1">
    <citation type="submission" date="2020-04" db="EMBL/GenBank/DDBJ databases">
        <authorList>
            <person name="Wallbank WR R."/>
            <person name="Pardo Diaz C."/>
            <person name="Kozak K."/>
            <person name="Martin S."/>
            <person name="Jiggins C."/>
            <person name="Moest M."/>
            <person name="Warren A I."/>
            <person name="Byers J.R.P. K."/>
            <person name="Montejo-Kovacevich G."/>
            <person name="Yen C E."/>
        </authorList>
    </citation>
    <scope>NUCLEOTIDE SEQUENCE [LARGE SCALE GENOMIC DNA]</scope>
</reference>
<dbReference type="Proteomes" id="UP000494106">
    <property type="component" value="Unassembled WGS sequence"/>
</dbReference>
<keyword evidence="8" id="KW-0378">Hydrolase</keyword>
<dbReference type="GO" id="GO:0006508">
    <property type="term" value="P:proteolysis"/>
    <property type="evidence" value="ECO:0007669"/>
    <property type="project" value="UniProtKB-KW"/>
</dbReference>
<evidence type="ECO:0000256" key="9">
    <source>
        <dbReference type="SAM" id="Phobius"/>
    </source>
</evidence>
<dbReference type="SUPFAM" id="SSF50494">
    <property type="entry name" value="Trypsin-like serine proteases"/>
    <property type="match status" value="2"/>
</dbReference>
<dbReference type="InterPro" id="IPR043504">
    <property type="entry name" value="Peptidase_S1_PA_chymotrypsin"/>
</dbReference>
<proteinExistence type="inferred from homology"/>
<keyword evidence="2" id="KW-0800">Toxin</keyword>
<dbReference type="Gene3D" id="2.40.10.10">
    <property type="entry name" value="Trypsin-like serine proteases"/>
    <property type="match status" value="2"/>
</dbReference>
<dbReference type="PROSITE" id="PS00135">
    <property type="entry name" value="TRYPSIN_SER"/>
    <property type="match status" value="1"/>
</dbReference>
<keyword evidence="12" id="KW-1185">Reference proteome</keyword>
<comment type="similarity">
    <text evidence="5">Belongs to the peptidase S1 family. CLIP subfamily.</text>
</comment>
<organism evidence="11 12">
    <name type="scientific">Arctia plantaginis</name>
    <name type="common">Wood tiger moth</name>
    <name type="synonym">Phalaena plantaginis</name>
    <dbReference type="NCBI Taxonomy" id="874455"/>
    <lineage>
        <taxon>Eukaryota</taxon>
        <taxon>Metazoa</taxon>
        <taxon>Ecdysozoa</taxon>
        <taxon>Arthropoda</taxon>
        <taxon>Hexapoda</taxon>
        <taxon>Insecta</taxon>
        <taxon>Pterygota</taxon>
        <taxon>Neoptera</taxon>
        <taxon>Endopterygota</taxon>
        <taxon>Lepidoptera</taxon>
        <taxon>Glossata</taxon>
        <taxon>Ditrysia</taxon>
        <taxon>Noctuoidea</taxon>
        <taxon>Erebidae</taxon>
        <taxon>Arctiinae</taxon>
        <taxon>Arctia</taxon>
    </lineage>
</organism>
<dbReference type="InterPro" id="IPR051487">
    <property type="entry name" value="Ser/Thr_Proteases_Immune/Dev"/>
</dbReference>
<dbReference type="Pfam" id="PF00089">
    <property type="entry name" value="Trypsin"/>
    <property type="match status" value="2"/>
</dbReference>
<comment type="caution">
    <text evidence="11">The sequence shown here is derived from an EMBL/GenBank/DDBJ whole genome shotgun (WGS) entry which is preliminary data.</text>
</comment>
<dbReference type="PROSITE" id="PS00134">
    <property type="entry name" value="TRYPSIN_HIS"/>
    <property type="match status" value="2"/>
</dbReference>
<evidence type="ECO:0000256" key="3">
    <source>
        <dbReference type="ARBA" id="ARBA00023157"/>
    </source>
</evidence>
<dbReference type="SMART" id="SM00020">
    <property type="entry name" value="Tryp_SPc"/>
    <property type="match status" value="2"/>
</dbReference>
<keyword evidence="7" id="KW-1205">Fibrinolytic toxin</keyword>